<keyword evidence="6" id="KW-1185">Reference proteome</keyword>
<dbReference type="InterPro" id="IPR008949">
    <property type="entry name" value="Isoprenoid_synthase_dom_sf"/>
</dbReference>
<name>A0A4Z0YWQ0_9PEZI</name>
<dbReference type="EMBL" id="SKBN01000003">
    <property type="protein sequence ID" value="TGJ88397.1"/>
    <property type="molecule type" value="Genomic_DNA"/>
</dbReference>
<proteinExistence type="inferred from homology"/>
<evidence type="ECO:0000313" key="5">
    <source>
        <dbReference type="EMBL" id="TGJ88397.1"/>
    </source>
</evidence>
<evidence type="ECO:0000256" key="3">
    <source>
        <dbReference type="ARBA" id="ARBA00022842"/>
    </source>
</evidence>
<keyword evidence="3 4" id="KW-0460">Magnesium</keyword>
<comment type="similarity">
    <text evidence="2 4">Belongs to the terpene synthase family.</text>
</comment>
<evidence type="ECO:0000256" key="2">
    <source>
        <dbReference type="ARBA" id="ARBA00006333"/>
    </source>
</evidence>
<protein>
    <recommendedName>
        <fullName evidence="4">Terpene synthase</fullName>
        <ecNumber evidence="4">4.2.3.-</ecNumber>
    </recommendedName>
</protein>
<dbReference type="AlphaFoldDB" id="A0A4Z0YWQ0"/>
<dbReference type="GO" id="GO:0046872">
    <property type="term" value="F:metal ion binding"/>
    <property type="evidence" value="ECO:0007669"/>
    <property type="project" value="UniProtKB-KW"/>
</dbReference>
<gene>
    <name evidence="5" type="ORF">E0Z10_g326</name>
</gene>
<keyword evidence="4" id="KW-0479">Metal-binding</keyword>
<evidence type="ECO:0000256" key="4">
    <source>
        <dbReference type="RuleBase" id="RU366034"/>
    </source>
</evidence>
<dbReference type="GO" id="GO:0010333">
    <property type="term" value="F:terpene synthase activity"/>
    <property type="evidence" value="ECO:0007669"/>
    <property type="project" value="InterPro"/>
</dbReference>
<dbReference type="STRING" id="37992.A0A4Z0YWQ0"/>
<dbReference type="OrthoDB" id="3004402at2759"/>
<evidence type="ECO:0000313" key="6">
    <source>
        <dbReference type="Proteomes" id="UP000297716"/>
    </source>
</evidence>
<dbReference type="EC" id="4.2.3.-" evidence="4"/>
<sequence length="345" mass="39195">MAAVLSPNEHISSTPKLGAGGNISGNIESYAQESTNGITGWQIPKSDWIPLSHPRADEVSREVDGYFLNHWSFPNPKAERVFVNAGFSRVTCLYFPLAKDGRIGFACRLLTLLFLVDDILEDLSFEDGSAYNEKLIPIARGDVAPDRSIPVEYITYDLWESMRACDKELADEVLEPTFTFMRAQTDKVRMSITELGHYLEYREKDVGKALLSSLMRFSMNLRLTPSELTLMKPLEQNCSKQLSVVNDIYSWEKEVRAAETGHKEGSFLCSAVKVFSTSTSLNIEASRRVLWHMTREWEKVHDRLVKKVESEGCRDAVKDYMKGLEYQMSGNELWSKTTLRYSSVN</sequence>
<comment type="caution">
    <text evidence="5">The sequence shown here is derived from an EMBL/GenBank/DDBJ whole genome shotgun (WGS) entry which is preliminary data.</text>
</comment>
<comment type="cofactor">
    <cofactor evidence="1 4">
        <name>Mg(2+)</name>
        <dbReference type="ChEBI" id="CHEBI:18420"/>
    </cofactor>
</comment>
<keyword evidence="4" id="KW-0456">Lyase</keyword>
<evidence type="ECO:0000256" key="1">
    <source>
        <dbReference type="ARBA" id="ARBA00001946"/>
    </source>
</evidence>
<dbReference type="Gene3D" id="1.10.600.10">
    <property type="entry name" value="Farnesyl Diphosphate Synthase"/>
    <property type="match status" value="1"/>
</dbReference>
<organism evidence="5 6">
    <name type="scientific">Xylaria hypoxylon</name>
    <dbReference type="NCBI Taxonomy" id="37992"/>
    <lineage>
        <taxon>Eukaryota</taxon>
        <taxon>Fungi</taxon>
        <taxon>Dikarya</taxon>
        <taxon>Ascomycota</taxon>
        <taxon>Pezizomycotina</taxon>
        <taxon>Sordariomycetes</taxon>
        <taxon>Xylariomycetidae</taxon>
        <taxon>Xylariales</taxon>
        <taxon>Xylariaceae</taxon>
        <taxon>Xylaria</taxon>
    </lineage>
</organism>
<dbReference type="Proteomes" id="UP000297716">
    <property type="component" value="Unassembled WGS sequence"/>
</dbReference>
<dbReference type="InterPro" id="IPR034686">
    <property type="entry name" value="Terpene_cyclase-like_2"/>
</dbReference>
<dbReference type="PANTHER" id="PTHR35201:SF4">
    <property type="entry name" value="BETA-PINACENE SYNTHASE-RELATED"/>
    <property type="match status" value="1"/>
</dbReference>
<reference evidence="5 6" key="1">
    <citation type="submission" date="2019-03" db="EMBL/GenBank/DDBJ databases">
        <title>Draft genome sequence of Xylaria hypoxylon DSM 108379, a ubiquitous saprotrophic-parasitic fungi on hardwood.</title>
        <authorList>
            <person name="Buettner E."/>
            <person name="Leonhardt S."/>
            <person name="Gebauer A.M."/>
            <person name="Liers C."/>
            <person name="Hofrichter M."/>
            <person name="Kellner H."/>
        </authorList>
    </citation>
    <scope>NUCLEOTIDE SEQUENCE [LARGE SCALE GENOMIC DNA]</scope>
    <source>
        <strain evidence="5 6">DSM 108379</strain>
    </source>
</reference>
<dbReference type="PANTHER" id="PTHR35201">
    <property type="entry name" value="TERPENE SYNTHASE"/>
    <property type="match status" value="1"/>
</dbReference>
<dbReference type="SUPFAM" id="SSF48576">
    <property type="entry name" value="Terpenoid synthases"/>
    <property type="match status" value="1"/>
</dbReference>
<accession>A0A4Z0YWQ0</accession>
<dbReference type="Pfam" id="PF19086">
    <property type="entry name" value="Terpene_syn_C_2"/>
    <property type="match status" value="1"/>
</dbReference>
<dbReference type="GO" id="GO:0008299">
    <property type="term" value="P:isoprenoid biosynthetic process"/>
    <property type="evidence" value="ECO:0007669"/>
    <property type="project" value="UniProtKB-ARBA"/>
</dbReference>